<proteinExistence type="predicted"/>
<keyword evidence="1" id="KW-0812">Transmembrane</keyword>
<feature type="transmembrane region" description="Helical" evidence="1">
    <location>
        <begin position="1452"/>
        <end position="1473"/>
    </location>
</feature>
<keyword evidence="2" id="KW-0732">Signal</keyword>
<dbReference type="InParanoid" id="D3BB89"/>
<feature type="chain" id="PRO_5003042105" evidence="2">
    <location>
        <begin position="23"/>
        <end position="1590"/>
    </location>
</feature>
<evidence type="ECO:0000256" key="1">
    <source>
        <dbReference type="SAM" id="Phobius"/>
    </source>
</evidence>
<feature type="signal peptide" evidence="2">
    <location>
        <begin position="1"/>
        <end position="22"/>
    </location>
</feature>
<dbReference type="OMA" id="GCNIPDP"/>
<dbReference type="GeneID" id="31360760"/>
<gene>
    <name evidence="3" type="ORF">PPL_05275</name>
</gene>
<evidence type="ECO:0000313" key="3">
    <source>
        <dbReference type="EMBL" id="EFA81296.1"/>
    </source>
</evidence>
<dbReference type="Proteomes" id="UP000001396">
    <property type="component" value="Unassembled WGS sequence"/>
</dbReference>
<keyword evidence="1" id="KW-1133">Transmembrane helix</keyword>
<name>D3BB89_HETP5</name>
<keyword evidence="4" id="KW-1185">Reference proteome</keyword>
<sequence>MNKFIIFILLFIYLITIVKVETKDNLSDYITTIDLGCTQYVVSPTSSYIIPDRFNFRIKVIFNGGPMYLIDIPFYDPSIDTTSKMVDLIKQKTLVYMYDNNTKIKYVINTLMILSDRELYFYFKDLPISGQLTFVTETCFSQSDRLYIGPRSIATYSTNGTAPLPPKINSYTSYCPREPVSSSTWMTLAPSALSISPIVTVNPIVCSSSIDVCRSNPGLGYYLKVVFGLNIADGQANIQLGFKLSSEIYSIKSQLNVVGNDTRVETALSRGNSYSIPDESLIEPNSLMQSVTKFTSRYPITNVELASYFQQYNSGVIPKAIMRNSTHKDIPLEKNYNYNKLIEDRDSNTYFIFIYSDNSNVTITTSFGYGVFFQWYETEGIKCPAGSNRNPFTNDAPFDTIHYWGTSGIPYFSYQITSFANTNVTRSLNLGFQNQTFDFTDNNNYSSPNMTIKLTTKSNSEFTNKLIDLNGITILQTSDPSTDITSALFIPTKDLGQQCGQNGMLPSTFYGQPNFCDLPYGSCIYSLSKIIQNGQNTANKILPIWDSTGGYANDGVTPRITINLNSMTMLNRYDNAVLEMHINPFSLPYYEPRIVESGISNNRTTARADNGCDGTFSVDVSNSGDASGVFNIDLQCNQPTPMRILSLFQTLKPGQTLPFSVQILFDRFYRPALECTVTINIRSQTLWSTVDKVASKTFAIPQYPECNIVDPCIGVTSEPQLEVLGFNQDANFTRNRVFVFDRDIVVTVKNSGKVTGEFQTTVTCSTSNQTNFFFKDGDSSVVTTVKPGQTITQTMVLMAEAYPYSNVTIDCSLKTSIYNASICWPTANNQVVVTQFSHRYPNDTCVSQDVDRPLISQPLKFWLDNYNNNNSQPNLDIVVSNSEWIPALYYSLPSQHPLAIQPDANNQGHIYSDATQTNTLYASIFTMPLNNVGASGGRFLFNFTCPNQFIADPQYQVIQLQALTNTTLQWNVYSYSTNLDNPLYLCNLSIGIDNPSKCWNGIGVNYTQQIEIYPNYKKCSGNYYLASLGPDYRLVDNMYFSSWTIKNGMTCIDLSVLVGNIEIGSATVYSNLIGYTDAIEKTSCWLNSQSNCTISYTICSNTSATISTSLTLSIDNGCPGGYTDQSYQFTLSPPAIESCVTAPSNPSTTVSLISNYTIQYIDRNQWLKRDLESKHLSFPIVLNNIGDDMLLVVTSNSNVSGPTITIDYQNSILECLVHGKSHCTMWMTVIYNNTLIDYPNAIISLEFAATDPIDLNSTSCLRPPSTSRANMTINIELPKPICSNSPSQASFLFTTEQFRDNPSIISVTSNPLSIYFGKWIINNNNNNNWTAPYENVMFGQLQNRGNGSGIMILNIECFNNPTTQSLLIDTNGFTNHSYLMYPNEIIPFKFNLYTLNDKQVLPLNCIVRAKFQTELCWSDYGTQLSQIFQIPFNAAPIPQTDDNYTSSILKKLLMGIFIPLAVLLASLLLLAVYRQQPWKSLKRSSVAQTKPVATPTPAQVVATPTIPVNCICGDPIFSTCTECPPPGNIYCAKETCQNYNLSGTIHQFTHQHPHPLGIDTKENYLSRSYQFEIDDYAESRKQQLFGRNTE</sequence>
<organism evidence="3 4">
    <name type="scientific">Heterostelium pallidum (strain ATCC 26659 / Pp 5 / PN500)</name>
    <name type="common">Cellular slime mold</name>
    <name type="synonym">Polysphondylium pallidum</name>
    <dbReference type="NCBI Taxonomy" id="670386"/>
    <lineage>
        <taxon>Eukaryota</taxon>
        <taxon>Amoebozoa</taxon>
        <taxon>Evosea</taxon>
        <taxon>Eumycetozoa</taxon>
        <taxon>Dictyostelia</taxon>
        <taxon>Acytosteliales</taxon>
        <taxon>Acytosteliaceae</taxon>
        <taxon>Heterostelium</taxon>
    </lineage>
</organism>
<accession>D3BB89</accession>
<dbReference type="FunCoup" id="D3BB89">
    <property type="interactions" value="421"/>
</dbReference>
<evidence type="ECO:0000313" key="4">
    <source>
        <dbReference type="Proteomes" id="UP000001396"/>
    </source>
</evidence>
<comment type="caution">
    <text evidence="3">The sequence shown here is derived from an EMBL/GenBank/DDBJ whole genome shotgun (WGS) entry which is preliminary data.</text>
</comment>
<keyword evidence="1" id="KW-0472">Membrane</keyword>
<reference evidence="3 4" key="1">
    <citation type="journal article" date="2011" name="Genome Res.">
        <title>Phylogeny-wide analysis of social amoeba genomes highlights ancient origins for complex intercellular communication.</title>
        <authorList>
            <person name="Heidel A.J."/>
            <person name="Lawal H.M."/>
            <person name="Felder M."/>
            <person name="Schilde C."/>
            <person name="Helps N.R."/>
            <person name="Tunggal B."/>
            <person name="Rivero F."/>
            <person name="John U."/>
            <person name="Schleicher M."/>
            <person name="Eichinger L."/>
            <person name="Platzer M."/>
            <person name="Noegel A.A."/>
            <person name="Schaap P."/>
            <person name="Gloeckner G."/>
        </authorList>
    </citation>
    <scope>NUCLEOTIDE SEQUENCE [LARGE SCALE GENOMIC DNA]</scope>
    <source>
        <strain evidence="4">ATCC 26659 / Pp 5 / PN500</strain>
    </source>
</reference>
<dbReference type="EMBL" id="ADBJ01000025">
    <property type="protein sequence ID" value="EFA81296.1"/>
    <property type="molecule type" value="Genomic_DNA"/>
</dbReference>
<dbReference type="RefSeq" id="XP_020433414.1">
    <property type="nucleotide sequence ID" value="XM_020576165.1"/>
</dbReference>
<evidence type="ECO:0000256" key="2">
    <source>
        <dbReference type="SAM" id="SignalP"/>
    </source>
</evidence>
<protein>
    <submittedName>
        <fullName evidence="3">Uncharacterized protein</fullName>
    </submittedName>
</protein>